<name>A0AA39YSJ6_9PEZI</name>
<keyword evidence="3" id="KW-1185">Reference proteome</keyword>
<comment type="caution">
    <text evidence="2">The sequence shown here is derived from an EMBL/GenBank/DDBJ whole genome shotgun (WGS) entry which is preliminary data.</text>
</comment>
<sequence length="223" mass="24674">MLLANQGKASGLTDGMQQSPLLALNLDRLLRTFSNPDTIPATIVCCRRYRRSWVPSDRGNSPPSVPPSQPPRTASPWTPDAYFRSISRVCARLPVLDARSLLPCYLIPLAPEIWLPCSLFQHRLHNSDMPVCICRAFSPHVRSRTSLCGLQLPSSPGRLRGWSLPSSLNPTALTVDIAFWLMRVSTSPRARCAECRFPSSSSSLKSHRTRARTRCSAGRGTCC</sequence>
<evidence type="ECO:0000256" key="1">
    <source>
        <dbReference type="SAM" id="MobiDB-lite"/>
    </source>
</evidence>
<organism evidence="2 3">
    <name type="scientific">Cercophora newfieldiana</name>
    <dbReference type="NCBI Taxonomy" id="92897"/>
    <lineage>
        <taxon>Eukaryota</taxon>
        <taxon>Fungi</taxon>
        <taxon>Dikarya</taxon>
        <taxon>Ascomycota</taxon>
        <taxon>Pezizomycotina</taxon>
        <taxon>Sordariomycetes</taxon>
        <taxon>Sordariomycetidae</taxon>
        <taxon>Sordariales</taxon>
        <taxon>Lasiosphaeriaceae</taxon>
        <taxon>Cercophora</taxon>
    </lineage>
</organism>
<feature type="region of interest" description="Disordered" evidence="1">
    <location>
        <begin position="55"/>
        <end position="74"/>
    </location>
</feature>
<gene>
    <name evidence="2" type="ORF">B0T16DRAFT_402587</name>
</gene>
<accession>A0AA39YSJ6</accession>
<dbReference type="Proteomes" id="UP001174936">
    <property type="component" value="Unassembled WGS sequence"/>
</dbReference>
<evidence type="ECO:0000313" key="3">
    <source>
        <dbReference type="Proteomes" id="UP001174936"/>
    </source>
</evidence>
<protein>
    <submittedName>
        <fullName evidence="2">Uncharacterized protein</fullName>
    </submittedName>
</protein>
<proteinExistence type="predicted"/>
<dbReference type="AlphaFoldDB" id="A0AA39YSJ6"/>
<reference evidence="2" key="1">
    <citation type="submission" date="2023-06" db="EMBL/GenBank/DDBJ databases">
        <title>Genome-scale phylogeny and comparative genomics of the fungal order Sordariales.</title>
        <authorList>
            <consortium name="Lawrence Berkeley National Laboratory"/>
            <person name="Hensen N."/>
            <person name="Bonometti L."/>
            <person name="Westerberg I."/>
            <person name="Brannstrom I.O."/>
            <person name="Guillou S."/>
            <person name="Cros-Aarteil S."/>
            <person name="Calhoun S."/>
            <person name="Haridas S."/>
            <person name="Kuo A."/>
            <person name="Mondo S."/>
            <person name="Pangilinan J."/>
            <person name="Riley R."/>
            <person name="Labutti K."/>
            <person name="Andreopoulos B."/>
            <person name="Lipzen A."/>
            <person name="Chen C."/>
            <person name="Yanf M."/>
            <person name="Daum C."/>
            <person name="Ng V."/>
            <person name="Clum A."/>
            <person name="Steindorff A."/>
            <person name="Ohm R."/>
            <person name="Martin F."/>
            <person name="Silar P."/>
            <person name="Natvig D."/>
            <person name="Lalanne C."/>
            <person name="Gautier V."/>
            <person name="Ament-Velasquez S.L."/>
            <person name="Kruys A."/>
            <person name="Hutchinson M.I."/>
            <person name="Powell A.J."/>
            <person name="Barry K."/>
            <person name="Miller A.N."/>
            <person name="Grigoriev I.V."/>
            <person name="Debuchy R."/>
            <person name="Gladieux P."/>
            <person name="Thoren M.H."/>
            <person name="Johannesson H."/>
        </authorList>
    </citation>
    <scope>NUCLEOTIDE SEQUENCE</scope>
    <source>
        <strain evidence="2">SMH2532-1</strain>
    </source>
</reference>
<dbReference type="EMBL" id="JAULSV010000001">
    <property type="protein sequence ID" value="KAK0657819.1"/>
    <property type="molecule type" value="Genomic_DNA"/>
</dbReference>
<evidence type="ECO:0000313" key="2">
    <source>
        <dbReference type="EMBL" id="KAK0657819.1"/>
    </source>
</evidence>